<evidence type="ECO:0000256" key="4">
    <source>
        <dbReference type="ARBA" id="ARBA00022741"/>
    </source>
</evidence>
<dbReference type="InterPro" id="IPR036890">
    <property type="entry name" value="HATPase_C_sf"/>
</dbReference>
<organism evidence="12 13">
    <name type="scientific">Opitutus terrae (strain DSM 11246 / JCM 15787 / PB90-1)</name>
    <dbReference type="NCBI Taxonomy" id="452637"/>
    <lineage>
        <taxon>Bacteria</taxon>
        <taxon>Pseudomonadati</taxon>
        <taxon>Verrucomicrobiota</taxon>
        <taxon>Opitutia</taxon>
        <taxon>Opitutales</taxon>
        <taxon>Opitutaceae</taxon>
        <taxon>Opitutus</taxon>
    </lineage>
</organism>
<dbReference type="GO" id="GO:0005524">
    <property type="term" value="F:ATP binding"/>
    <property type="evidence" value="ECO:0007669"/>
    <property type="project" value="UniProtKB-KW"/>
</dbReference>
<dbReference type="InterPro" id="IPR005467">
    <property type="entry name" value="His_kinase_dom"/>
</dbReference>
<evidence type="ECO:0000256" key="6">
    <source>
        <dbReference type="ARBA" id="ARBA00022840"/>
    </source>
</evidence>
<dbReference type="GO" id="GO:0004673">
    <property type="term" value="F:protein histidine kinase activity"/>
    <property type="evidence" value="ECO:0007669"/>
    <property type="project" value="UniProtKB-EC"/>
</dbReference>
<evidence type="ECO:0000256" key="8">
    <source>
        <dbReference type="SAM" id="MobiDB-lite"/>
    </source>
</evidence>
<dbReference type="Gene3D" id="3.30.450.20">
    <property type="entry name" value="PAS domain"/>
    <property type="match status" value="1"/>
</dbReference>
<keyword evidence="7" id="KW-0902">Two-component regulatory system</keyword>
<evidence type="ECO:0000256" key="7">
    <source>
        <dbReference type="ARBA" id="ARBA00023012"/>
    </source>
</evidence>
<sequence>MARLFSLVRRNVHRTLRLCGAFALMGALLSTSRGEADAANSNLISSAPAGVVETGVPSFAVLGAYTMGLSTPPTDLHLLPDGQLLAVAQREIAFGDGVRWQVFRAADEAPSIFGRIAVDDSGQIYFGIQGGIARLDLGADSRWRATQVCSLPAGAGMDDSTMISVTRVADDWYWHGGSGAIVAWRPGQTPTLAGTIGSVEQIFSVGEHIFVSEQASGGLYRMTSRRSAMERVAAAAQFASETVTCVVPYRPGVVLVGTSFNGLKLFDGTTLQPFGMPGLTGGGFRINDLCETADGMFAAAVDTVGVVFFDRQGRLVQVLDRSLDHRLARVQKLIYGPGVLWARLNEGFARIEFPSPISRFEPLLASSLAYARPLRHDGWLWLLADGHAMRGIYNSVGRLERFESDGPPGRYVFALSSVGGELFATNETGIFLRRGRSWELIVAGVINARVITTLANGQLLYAARDEIGTLEAANDGFVVHRQSVPQLGDVFNAIQDAAGVFWFELGTSRVARLDVQAGLDIAILGTQDGLTDGWVEAYVLDGVARFHLPNHLFRFDVATHRFVEDRELIARFPQLLVGGGRPVVDGLGRMWFTVDGSAHVLDTRAVGAARVPRAIPVGFAPSDYVVETDGVAWMFLNRRLARVDLRVAPPSEPPLRALVTSVQFPVTNRSLFQPGATLAPLDYTDSSLVFHFVAPANPFGPALQFEVLLEGAENQWRSTGNIGSAAFSQLKAGNYVFRVRPVRAGRATGEEARVAFTIKPPWFRTPLAWTLYGVTGLGLLGFSIWLPAFLQRRENERLERLVAVRTEELNTSNQQLGQQIQETTEKSKALAASEERYRQLAVELEHRVEARTAELSHSNAELQQRESLFRLMFEHAPVGIAWKRADLGNEYHFNPTFRRILQLPVYAPAQLPLIEELAHPDDLPALSRAMRAIQAGQADSFTIEPRFVVAGSQTVWTSLSVAVVRGSDAAIVQVISILEDITPRKKAEQELATTYKNLVDASRMAGMAEVATGVLHNVGNVLNSLNVSTNLVANGIRQAKVDTIVKLSAMLNEQADHLGEFLTQDPKGRLVPEMLAKLAQHSVAERDWLAKEISSMQKHIDHIKDIVAMQQSYATVIGVVESLDASTLFEDALRMNTAALMRHDVTVVREYLPAPKVSVEKGKVLQILINLIRNAKYACDDAQLPEGTQKIMTVRIEPGENGRVRLIVRDNGVGIAPENLTRIFAHGFTTRSYGHGFGLHSSAISAKEMQGSLTAYSEGLGRGATFVLEIPTEPSAPATGTRNPKTVLSAPSPAV</sequence>
<keyword evidence="5 12" id="KW-0418">Kinase</keyword>
<feature type="region of interest" description="Disordered" evidence="8">
    <location>
        <begin position="1272"/>
        <end position="1295"/>
    </location>
</feature>
<keyword evidence="6" id="KW-0067">ATP-binding</keyword>
<dbReference type="PROSITE" id="PS50113">
    <property type="entry name" value="PAC"/>
    <property type="match status" value="1"/>
</dbReference>
<evidence type="ECO:0000313" key="12">
    <source>
        <dbReference type="EMBL" id="ACB77435.1"/>
    </source>
</evidence>
<dbReference type="Pfam" id="PF02518">
    <property type="entry name" value="HATPase_c"/>
    <property type="match status" value="1"/>
</dbReference>
<dbReference type="Proteomes" id="UP000007013">
    <property type="component" value="Chromosome"/>
</dbReference>
<dbReference type="SUPFAM" id="SSF63829">
    <property type="entry name" value="Calcium-dependent phosphotriesterase"/>
    <property type="match status" value="1"/>
</dbReference>
<keyword evidence="13" id="KW-1185">Reference proteome</keyword>
<dbReference type="eggNOG" id="COG3292">
    <property type="taxonomic scope" value="Bacteria"/>
</dbReference>
<proteinExistence type="predicted"/>
<dbReference type="STRING" id="452637.Oter_4161"/>
<dbReference type="InterPro" id="IPR013783">
    <property type="entry name" value="Ig-like_fold"/>
</dbReference>
<dbReference type="SUPFAM" id="SSF55874">
    <property type="entry name" value="ATPase domain of HSP90 chaperone/DNA topoisomerase II/histidine kinase"/>
    <property type="match status" value="1"/>
</dbReference>
<protein>
    <recommendedName>
        <fullName evidence="2">histidine kinase</fullName>
        <ecNumber evidence="2">2.7.13.3</ecNumber>
    </recommendedName>
</protein>
<evidence type="ECO:0000313" key="13">
    <source>
        <dbReference type="Proteomes" id="UP000007013"/>
    </source>
</evidence>
<dbReference type="SUPFAM" id="SSF55785">
    <property type="entry name" value="PYP-like sensor domain (PAS domain)"/>
    <property type="match status" value="1"/>
</dbReference>
<dbReference type="InterPro" id="IPR003594">
    <property type="entry name" value="HATPase_dom"/>
</dbReference>
<dbReference type="EC" id="2.7.13.3" evidence="2"/>
<dbReference type="PRINTS" id="PR00344">
    <property type="entry name" value="BCTRLSENSOR"/>
</dbReference>
<dbReference type="CDD" id="cd00130">
    <property type="entry name" value="PAS"/>
    <property type="match status" value="1"/>
</dbReference>
<evidence type="ECO:0000256" key="5">
    <source>
        <dbReference type="ARBA" id="ARBA00022777"/>
    </source>
</evidence>
<feature type="signal peptide" evidence="9">
    <location>
        <begin position="1"/>
        <end position="38"/>
    </location>
</feature>
<feature type="domain" description="Histidine kinase" evidence="10">
    <location>
        <begin position="1089"/>
        <end position="1274"/>
    </location>
</feature>
<dbReference type="eggNOG" id="COG4191">
    <property type="taxonomic scope" value="Bacteria"/>
</dbReference>
<dbReference type="KEGG" id="ote:Oter_4161"/>
<dbReference type="InterPro" id="IPR000700">
    <property type="entry name" value="PAS-assoc_C"/>
</dbReference>
<dbReference type="InterPro" id="IPR000014">
    <property type="entry name" value="PAS"/>
</dbReference>
<keyword evidence="9" id="KW-0732">Signal</keyword>
<evidence type="ECO:0000256" key="9">
    <source>
        <dbReference type="SAM" id="SignalP"/>
    </source>
</evidence>
<dbReference type="PANTHER" id="PTHR43065">
    <property type="entry name" value="SENSOR HISTIDINE KINASE"/>
    <property type="match status" value="1"/>
</dbReference>
<dbReference type="Gene3D" id="1.10.287.130">
    <property type="match status" value="1"/>
</dbReference>
<dbReference type="EMBL" id="CP001032">
    <property type="protein sequence ID" value="ACB77435.1"/>
    <property type="molecule type" value="Genomic_DNA"/>
</dbReference>
<dbReference type="Gene3D" id="2.60.40.10">
    <property type="entry name" value="Immunoglobulins"/>
    <property type="match status" value="1"/>
</dbReference>
<feature type="domain" description="PAC" evidence="11">
    <location>
        <begin position="941"/>
        <end position="993"/>
    </location>
</feature>
<dbReference type="PROSITE" id="PS50109">
    <property type="entry name" value="HIS_KIN"/>
    <property type="match status" value="1"/>
</dbReference>
<comment type="catalytic activity">
    <reaction evidence="1">
        <text>ATP + protein L-histidine = ADP + protein N-phospho-L-histidine.</text>
        <dbReference type="EC" id="2.7.13.3"/>
    </reaction>
</comment>
<evidence type="ECO:0000259" key="10">
    <source>
        <dbReference type="PROSITE" id="PS50109"/>
    </source>
</evidence>
<dbReference type="Gene3D" id="2.130.10.10">
    <property type="entry name" value="YVTN repeat-like/Quinoprotein amine dehydrogenase"/>
    <property type="match status" value="1"/>
</dbReference>
<keyword evidence="3" id="KW-0808">Transferase</keyword>
<dbReference type="InterPro" id="IPR015943">
    <property type="entry name" value="WD40/YVTN_repeat-like_dom_sf"/>
</dbReference>
<reference evidence="12 13" key="1">
    <citation type="journal article" date="2011" name="J. Bacteriol.">
        <title>Genome sequence of the verrucomicrobium Opitutus terrae PB90-1, an abundant inhabitant of rice paddy soil ecosystems.</title>
        <authorList>
            <person name="van Passel M.W."/>
            <person name="Kant R."/>
            <person name="Palva A."/>
            <person name="Copeland A."/>
            <person name="Lucas S."/>
            <person name="Lapidus A."/>
            <person name="Glavina del Rio T."/>
            <person name="Pitluck S."/>
            <person name="Goltsman E."/>
            <person name="Clum A."/>
            <person name="Sun H."/>
            <person name="Schmutz J."/>
            <person name="Larimer F.W."/>
            <person name="Land M.L."/>
            <person name="Hauser L."/>
            <person name="Kyrpides N."/>
            <person name="Mikhailova N."/>
            <person name="Richardson P.P."/>
            <person name="Janssen P.H."/>
            <person name="de Vos W.M."/>
            <person name="Smidt H."/>
        </authorList>
    </citation>
    <scope>NUCLEOTIDE SEQUENCE [LARGE SCALE GENOMIC DNA]</scope>
    <source>
        <strain evidence="13">DSM 11246 / JCM 15787 / PB90-1</strain>
    </source>
</reference>
<feature type="chain" id="PRO_5002774650" description="histidine kinase" evidence="9">
    <location>
        <begin position="39"/>
        <end position="1295"/>
    </location>
</feature>
<dbReference type="PANTHER" id="PTHR43065:SF46">
    <property type="entry name" value="C4-DICARBOXYLATE TRANSPORT SENSOR PROTEIN DCTB"/>
    <property type="match status" value="1"/>
</dbReference>
<dbReference type="Gene3D" id="3.30.565.10">
    <property type="entry name" value="Histidine kinase-like ATPase, C-terminal domain"/>
    <property type="match status" value="1"/>
</dbReference>
<evidence type="ECO:0000256" key="2">
    <source>
        <dbReference type="ARBA" id="ARBA00012438"/>
    </source>
</evidence>
<evidence type="ECO:0000256" key="3">
    <source>
        <dbReference type="ARBA" id="ARBA00022679"/>
    </source>
</evidence>
<dbReference type="InterPro" id="IPR004358">
    <property type="entry name" value="Sig_transdc_His_kin-like_C"/>
</dbReference>
<gene>
    <name evidence="12" type="ordered locus">Oter_4161</name>
</gene>
<dbReference type="GO" id="GO:0000160">
    <property type="term" value="P:phosphorelay signal transduction system"/>
    <property type="evidence" value="ECO:0007669"/>
    <property type="project" value="UniProtKB-KW"/>
</dbReference>
<accession>B2A096</accession>
<evidence type="ECO:0000256" key="1">
    <source>
        <dbReference type="ARBA" id="ARBA00000085"/>
    </source>
</evidence>
<evidence type="ECO:0000259" key="11">
    <source>
        <dbReference type="PROSITE" id="PS50113"/>
    </source>
</evidence>
<dbReference type="InterPro" id="IPR035965">
    <property type="entry name" value="PAS-like_dom_sf"/>
</dbReference>
<name>B2A096_OPITP</name>
<dbReference type="HOGENOM" id="CLU_269706_0_0_0"/>
<keyword evidence="4" id="KW-0547">Nucleotide-binding</keyword>
<dbReference type="SMART" id="SM00387">
    <property type="entry name" value="HATPase_c"/>
    <property type="match status" value="1"/>
</dbReference>
<dbReference type="NCBIfam" id="TIGR00229">
    <property type="entry name" value="sensory_box"/>
    <property type="match status" value="1"/>
</dbReference>